<protein>
    <submittedName>
        <fullName evidence="2">Uncharacterized protein</fullName>
    </submittedName>
</protein>
<dbReference type="AlphaFoldDB" id="A0AA35WWZ3"/>
<sequence length="214" mass="24221">MGHGWTLGIPPGDIGNVPRYLFLAVQSVLLLAAIYVSFAAPFDPVAPKCLRIGALSIAFSVNILERSLFWFCRAHRNCKDRVLWNLRADFIRLLVTELFIYIGLGIALYTTSWYYLNGFPEGNYLRNGYTVVTVIGFLYFLTAVVMKTVIFAKLARFVVKARTARDSNAVFFQERLFIVIFSSSSAWAHIQVDYVVLIAVILQTLSVTYLCLLR</sequence>
<reference evidence="2" key="1">
    <citation type="submission" date="2023-03" db="EMBL/GenBank/DDBJ databases">
        <authorList>
            <person name="Steffen K."/>
            <person name="Cardenas P."/>
        </authorList>
    </citation>
    <scope>NUCLEOTIDE SEQUENCE</scope>
</reference>
<keyword evidence="1" id="KW-0472">Membrane</keyword>
<dbReference type="EMBL" id="CASHTH010002427">
    <property type="protein sequence ID" value="CAI8029695.1"/>
    <property type="molecule type" value="Genomic_DNA"/>
</dbReference>
<accession>A0AA35WWZ3</accession>
<comment type="caution">
    <text evidence="2">The sequence shown here is derived from an EMBL/GenBank/DDBJ whole genome shotgun (WGS) entry which is preliminary data.</text>
</comment>
<feature type="transmembrane region" description="Helical" evidence="1">
    <location>
        <begin position="20"/>
        <end position="40"/>
    </location>
</feature>
<name>A0AA35WWZ3_GEOBA</name>
<evidence type="ECO:0000256" key="1">
    <source>
        <dbReference type="SAM" id="Phobius"/>
    </source>
</evidence>
<keyword evidence="3" id="KW-1185">Reference proteome</keyword>
<keyword evidence="1" id="KW-1133">Transmembrane helix</keyword>
<dbReference type="Proteomes" id="UP001174909">
    <property type="component" value="Unassembled WGS sequence"/>
</dbReference>
<gene>
    <name evidence="2" type="ORF">GBAR_LOCUS16846</name>
</gene>
<feature type="transmembrane region" description="Helical" evidence="1">
    <location>
        <begin position="194"/>
        <end position="213"/>
    </location>
</feature>
<proteinExistence type="predicted"/>
<evidence type="ECO:0000313" key="3">
    <source>
        <dbReference type="Proteomes" id="UP001174909"/>
    </source>
</evidence>
<organism evidence="2 3">
    <name type="scientific">Geodia barretti</name>
    <name type="common">Barrett's horny sponge</name>
    <dbReference type="NCBI Taxonomy" id="519541"/>
    <lineage>
        <taxon>Eukaryota</taxon>
        <taxon>Metazoa</taxon>
        <taxon>Porifera</taxon>
        <taxon>Demospongiae</taxon>
        <taxon>Heteroscleromorpha</taxon>
        <taxon>Tetractinellida</taxon>
        <taxon>Astrophorina</taxon>
        <taxon>Geodiidae</taxon>
        <taxon>Geodia</taxon>
    </lineage>
</organism>
<feature type="transmembrane region" description="Helical" evidence="1">
    <location>
        <begin position="93"/>
        <end position="116"/>
    </location>
</feature>
<feature type="transmembrane region" description="Helical" evidence="1">
    <location>
        <begin position="52"/>
        <end position="72"/>
    </location>
</feature>
<evidence type="ECO:0000313" key="2">
    <source>
        <dbReference type="EMBL" id="CAI8029695.1"/>
    </source>
</evidence>
<feature type="transmembrane region" description="Helical" evidence="1">
    <location>
        <begin position="128"/>
        <end position="150"/>
    </location>
</feature>
<feature type="transmembrane region" description="Helical" evidence="1">
    <location>
        <begin position="170"/>
        <end position="188"/>
    </location>
</feature>
<keyword evidence="1" id="KW-0812">Transmembrane</keyword>